<evidence type="ECO:0000313" key="2">
    <source>
        <dbReference type="EMBL" id="KFI45951.1"/>
    </source>
</evidence>
<keyword evidence="3" id="KW-1185">Reference proteome</keyword>
<dbReference type="EMBL" id="JGYP01000002">
    <property type="protein sequence ID" value="KFI45951.1"/>
    <property type="molecule type" value="Genomic_DNA"/>
</dbReference>
<accession>A0A086ZHF1</accession>
<comment type="caution">
    <text evidence="2">The sequence shown here is derived from an EMBL/GenBank/DDBJ whole genome shotgun (WGS) entry which is preliminary data.</text>
</comment>
<proteinExistence type="predicted"/>
<organism evidence="2 3">
    <name type="scientific">Bifidobacterium bohemicum DSM 22767</name>
    <dbReference type="NCBI Taxonomy" id="1437606"/>
    <lineage>
        <taxon>Bacteria</taxon>
        <taxon>Bacillati</taxon>
        <taxon>Actinomycetota</taxon>
        <taxon>Actinomycetes</taxon>
        <taxon>Bifidobacteriales</taxon>
        <taxon>Bifidobacteriaceae</taxon>
        <taxon>Bifidobacterium</taxon>
    </lineage>
</organism>
<feature type="region of interest" description="Disordered" evidence="1">
    <location>
        <begin position="37"/>
        <end position="63"/>
    </location>
</feature>
<dbReference type="AlphaFoldDB" id="A0A086ZHF1"/>
<name>A0A086ZHF1_9BIFI</name>
<protein>
    <submittedName>
        <fullName evidence="2">Uncharacterized protein</fullName>
    </submittedName>
</protein>
<evidence type="ECO:0000313" key="3">
    <source>
        <dbReference type="Proteomes" id="UP000029096"/>
    </source>
</evidence>
<feature type="compositionally biased region" description="Basic and acidic residues" evidence="1">
    <location>
        <begin position="40"/>
        <end position="52"/>
    </location>
</feature>
<evidence type="ECO:0000256" key="1">
    <source>
        <dbReference type="SAM" id="MobiDB-lite"/>
    </source>
</evidence>
<reference evidence="2 3" key="1">
    <citation type="submission" date="2014-03" db="EMBL/GenBank/DDBJ databases">
        <title>Genomics of Bifidobacteria.</title>
        <authorList>
            <person name="Ventura M."/>
            <person name="Milani C."/>
            <person name="Lugli G.A."/>
        </authorList>
    </citation>
    <scope>NUCLEOTIDE SEQUENCE [LARGE SCALE GENOMIC DNA]</scope>
    <source>
        <strain evidence="2 3">DSM 22767</strain>
    </source>
</reference>
<sequence length="63" mass="7457">MNMTFDASTYNHAVEQKNRARDNPLAEIREYVQEFVPRSAEGDDMHTHKELQTGHSHKYRPRD</sequence>
<dbReference type="Proteomes" id="UP000029096">
    <property type="component" value="Unassembled WGS sequence"/>
</dbReference>
<gene>
    <name evidence="2" type="ORF">BBOH_0758</name>
</gene>